<evidence type="ECO:0000313" key="2">
    <source>
        <dbReference type="Proteomes" id="UP000727993"/>
    </source>
</evidence>
<name>A0A936NCX4_9ACTN</name>
<dbReference type="InterPro" id="IPR012341">
    <property type="entry name" value="6hp_glycosidase-like_sf"/>
</dbReference>
<dbReference type="Proteomes" id="UP000727993">
    <property type="component" value="Unassembled WGS sequence"/>
</dbReference>
<gene>
    <name evidence="1" type="ORF">IPN02_09895</name>
</gene>
<reference evidence="1 2" key="1">
    <citation type="submission" date="2020-10" db="EMBL/GenBank/DDBJ databases">
        <title>Connecting structure to function with the recovery of over 1000 high-quality activated sludge metagenome-assembled genomes encoding full-length rRNA genes using long-read sequencing.</title>
        <authorList>
            <person name="Singleton C.M."/>
            <person name="Petriglieri F."/>
            <person name="Kristensen J.M."/>
            <person name="Kirkegaard R.H."/>
            <person name="Michaelsen T.Y."/>
            <person name="Andersen M.H."/>
            <person name="Karst S.M."/>
            <person name="Dueholm M.S."/>
            <person name="Nielsen P.H."/>
            <person name="Albertsen M."/>
        </authorList>
    </citation>
    <scope>NUCLEOTIDE SEQUENCE [LARGE SCALE GENOMIC DNA]</scope>
    <source>
        <strain evidence="1">Lyne_18-Q3-R50-59_MAXAC.006</strain>
    </source>
</reference>
<dbReference type="InterPro" id="IPR008928">
    <property type="entry name" value="6-hairpin_glycosidase_sf"/>
</dbReference>
<protein>
    <submittedName>
        <fullName evidence="1">Prenyltransferase</fullName>
    </submittedName>
</protein>
<accession>A0A936NCX4</accession>
<dbReference type="SUPFAM" id="SSF48208">
    <property type="entry name" value="Six-hairpin glycosidases"/>
    <property type="match status" value="1"/>
</dbReference>
<dbReference type="Gene3D" id="1.50.10.10">
    <property type="match status" value="1"/>
</dbReference>
<sequence length="351" mass="39020">MTESSGWLRGVEGVLSGPDLTLTVERLAEWQLSDGMMPWYPGGHADPWNHVEALMALMLDGRKAEAEAGFAWLERLQHADGSWHQYYLAGGEVEEAKFDANCIAYVAAGLYHHWLLFEDRSFLDANWGMLSGAVDFVRGLQTDRGEVFWARKPDGTPFEFALLTGSSSITHSLRCAVAVAEVLGKERPEWVRSAQALGRVIRDEPEAFAPKHRWAMDWYYPVLAGVETGERGRHRLQSRWAAFVMEERGVRCVSDRPWVTAAETCECAMAHLAVGETAAANQLFAWAQRLRNDDGHYWTGIVYPQEDYFPANETSTYSAAAVVLAADALSGASPASWLFAEHDRLPAGVPD</sequence>
<organism evidence="1 2">
    <name type="scientific">Candidatus Neomicrothrix subdominans</name>
    <dbReference type="NCBI Taxonomy" id="2954438"/>
    <lineage>
        <taxon>Bacteria</taxon>
        <taxon>Bacillati</taxon>
        <taxon>Actinomycetota</taxon>
        <taxon>Acidimicrobiia</taxon>
        <taxon>Acidimicrobiales</taxon>
        <taxon>Microthrixaceae</taxon>
        <taxon>Candidatus Neomicrothrix</taxon>
    </lineage>
</organism>
<dbReference type="EMBL" id="JADJZA010000006">
    <property type="protein sequence ID" value="MBK9297128.1"/>
    <property type="molecule type" value="Genomic_DNA"/>
</dbReference>
<proteinExistence type="predicted"/>
<dbReference type="GO" id="GO:0005975">
    <property type="term" value="P:carbohydrate metabolic process"/>
    <property type="evidence" value="ECO:0007669"/>
    <property type="project" value="InterPro"/>
</dbReference>
<dbReference type="AlphaFoldDB" id="A0A936NCX4"/>
<comment type="caution">
    <text evidence="1">The sequence shown here is derived from an EMBL/GenBank/DDBJ whole genome shotgun (WGS) entry which is preliminary data.</text>
</comment>
<evidence type="ECO:0000313" key="1">
    <source>
        <dbReference type="EMBL" id="MBK9297128.1"/>
    </source>
</evidence>